<dbReference type="SUPFAM" id="SSF55681">
    <property type="entry name" value="Class II aaRS and biotin synthetases"/>
    <property type="match status" value="1"/>
</dbReference>
<keyword evidence="9" id="KW-0030">Aminoacyl-tRNA synthetase</keyword>
<evidence type="ECO:0000256" key="7">
    <source>
        <dbReference type="ARBA" id="ARBA00022884"/>
    </source>
</evidence>
<dbReference type="PANTHER" id="PTHR11777">
    <property type="entry name" value="ALANYL-TRNA SYNTHETASE"/>
    <property type="match status" value="1"/>
</dbReference>
<protein>
    <recommendedName>
        <fullName evidence="2">alanine--tRNA ligase</fullName>
        <ecNumber evidence="2">6.1.1.7</ecNumber>
    </recommendedName>
</protein>
<keyword evidence="7" id="KW-0694">RNA-binding</keyword>
<keyword evidence="6" id="KW-0067">ATP-binding</keyword>
<dbReference type="Pfam" id="PF01411">
    <property type="entry name" value="tRNA-synt_2c"/>
    <property type="match status" value="1"/>
</dbReference>
<dbReference type="GO" id="GO:0002161">
    <property type="term" value="F:aminoacyl-tRNA deacylase activity"/>
    <property type="evidence" value="ECO:0007669"/>
    <property type="project" value="TreeGrafter"/>
</dbReference>
<dbReference type="PROSITE" id="PS50860">
    <property type="entry name" value="AA_TRNA_LIGASE_II_ALA"/>
    <property type="match status" value="1"/>
</dbReference>
<evidence type="ECO:0000256" key="2">
    <source>
        <dbReference type="ARBA" id="ARBA00013168"/>
    </source>
</evidence>
<dbReference type="STRING" id="1798325.A2834_00840"/>
<dbReference type="Gene3D" id="3.30.54.20">
    <property type="match status" value="1"/>
</dbReference>
<dbReference type="InterPro" id="IPR002318">
    <property type="entry name" value="Ala-tRNA-lgiase_IIc"/>
</dbReference>
<dbReference type="EMBL" id="MFHD01000026">
    <property type="protein sequence ID" value="OGF61734.1"/>
    <property type="molecule type" value="Genomic_DNA"/>
</dbReference>
<dbReference type="CDD" id="cd00673">
    <property type="entry name" value="AlaRS_core"/>
    <property type="match status" value="1"/>
</dbReference>
<dbReference type="GO" id="GO:0004813">
    <property type="term" value="F:alanine-tRNA ligase activity"/>
    <property type="evidence" value="ECO:0007669"/>
    <property type="project" value="UniProtKB-EC"/>
</dbReference>
<sequence>MSSGELRNKFLEFFEKRGHKIVPSSSLIPDDPSVLLTTAGMQQFKKYYTGEADPIKDFGAQNVASIQKSFRTSDIDEVGDESHLTFFEMLGHFSFGDYFKKETIEWTYELLTDVFRIAPERISATVFAGDEKIPFDKESYDAWAEFLPSERIRKGSRADNIWGPAGPEGPCGAANEVYVDNLEVATLVFMEYFCAKDQSLTPLPQKGVDVGWGFERLAMIVQGKKNIFETDLFEPLWRFLPTRLAEKTRRVIADHARGISSLISDGVRPSNKEAGYILRRLIRRLAVYKVENIDSVFKAIVENYSGFYPELDQGAILSVVNLELEKFNETVYRGLEKLEKLEKIDAGLAFMLYESYGLPYEIIKEIGQTKAEYLTRDDFDKELGLHREISRAGAEKKFGGHGLLLDTGELKAASEEELKKVTRLHTATHLLQAALRKVLGDGVRQAGSDITAERTRFDFTFDRKLTDEELKKVENLVNWAVSRKFDVRMQEMSYEEAVRSGVLHFFKEKYPPTVKVYSVGDFKADLSAGEGPTDIFSRELCGGPHVKNTSEIGRFKISKQEPLGSGLRRIRATAIQI</sequence>
<dbReference type="InterPro" id="IPR012947">
    <property type="entry name" value="tRNA_SAD"/>
</dbReference>
<keyword evidence="4" id="KW-0436">Ligase</keyword>
<evidence type="ECO:0000313" key="11">
    <source>
        <dbReference type="EMBL" id="OGF61734.1"/>
    </source>
</evidence>
<dbReference type="SMART" id="SM00863">
    <property type="entry name" value="tRNA_SAD"/>
    <property type="match status" value="1"/>
</dbReference>
<evidence type="ECO:0000256" key="5">
    <source>
        <dbReference type="ARBA" id="ARBA00022741"/>
    </source>
</evidence>
<accession>A0A1F5VE76</accession>
<dbReference type="InterPro" id="IPR045864">
    <property type="entry name" value="aa-tRNA-synth_II/BPL/LPL"/>
</dbReference>
<proteinExistence type="inferred from homology"/>
<evidence type="ECO:0000256" key="1">
    <source>
        <dbReference type="ARBA" id="ARBA00008226"/>
    </source>
</evidence>
<reference evidence="11 12" key="1">
    <citation type="journal article" date="2016" name="Nat. Commun.">
        <title>Thousands of microbial genomes shed light on interconnected biogeochemical processes in an aquifer system.</title>
        <authorList>
            <person name="Anantharaman K."/>
            <person name="Brown C.T."/>
            <person name="Hug L.A."/>
            <person name="Sharon I."/>
            <person name="Castelle C.J."/>
            <person name="Probst A.J."/>
            <person name="Thomas B.C."/>
            <person name="Singh A."/>
            <person name="Wilkins M.J."/>
            <person name="Karaoz U."/>
            <person name="Brodie E.L."/>
            <person name="Williams K.H."/>
            <person name="Hubbard S.S."/>
            <person name="Banfield J.F."/>
        </authorList>
    </citation>
    <scope>NUCLEOTIDE SEQUENCE [LARGE SCALE GENOMIC DNA]</scope>
</reference>
<dbReference type="PRINTS" id="PR00980">
    <property type="entry name" value="TRNASYNTHALA"/>
</dbReference>
<keyword evidence="8" id="KW-0648">Protein biosynthesis</keyword>
<evidence type="ECO:0000313" key="12">
    <source>
        <dbReference type="Proteomes" id="UP000179251"/>
    </source>
</evidence>
<dbReference type="Proteomes" id="UP000179251">
    <property type="component" value="Unassembled WGS sequence"/>
</dbReference>
<dbReference type="FunFam" id="3.30.980.10:FF:000004">
    <property type="entry name" value="Alanine--tRNA ligase, cytoplasmic"/>
    <property type="match status" value="1"/>
</dbReference>
<dbReference type="Pfam" id="PF07973">
    <property type="entry name" value="tRNA_SAD"/>
    <property type="match status" value="1"/>
</dbReference>
<keyword evidence="5" id="KW-0547">Nucleotide-binding</keyword>
<dbReference type="AlphaFoldDB" id="A0A1F5VE76"/>
<evidence type="ECO:0000256" key="6">
    <source>
        <dbReference type="ARBA" id="ARBA00022840"/>
    </source>
</evidence>
<dbReference type="SUPFAM" id="SSF101353">
    <property type="entry name" value="Putative anticodon-binding domain of alanyl-tRNA synthetase (AlaRS)"/>
    <property type="match status" value="1"/>
</dbReference>
<evidence type="ECO:0000259" key="10">
    <source>
        <dbReference type="PROSITE" id="PS50860"/>
    </source>
</evidence>
<evidence type="ECO:0000256" key="3">
    <source>
        <dbReference type="ARBA" id="ARBA00022555"/>
    </source>
</evidence>
<dbReference type="InterPro" id="IPR018162">
    <property type="entry name" value="Ala-tRNA-ligase_IIc_anticod-bd"/>
</dbReference>
<evidence type="ECO:0000256" key="8">
    <source>
        <dbReference type="ARBA" id="ARBA00022917"/>
    </source>
</evidence>
<keyword evidence="3" id="KW-0820">tRNA-binding</keyword>
<organism evidence="11 12">
    <name type="scientific">Candidatus Giovannonibacteria bacterium RIFCSPHIGHO2_01_FULL_45_23</name>
    <dbReference type="NCBI Taxonomy" id="1798325"/>
    <lineage>
        <taxon>Bacteria</taxon>
        <taxon>Candidatus Giovannoniibacteriota</taxon>
    </lineage>
</organism>
<name>A0A1F5VE76_9BACT</name>
<dbReference type="Gene3D" id="3.30.980.10">
    <property type="entry name" value="Threonyl-trna Synthetase, Chain A, domain 2"/>
    <property type="match status" value="1"/>
</dbReference>
<dbReference type="InterPro" id="IPR018165">
    <property type="entry name" value="Ala-tRNA-synth_IIc_core"/>
</dbReference>
<dbReference type="EC" id="6.1.1.7" evidence="2"/>
<gene>
    <name evidence="11" type="ORF">A2834_00840</name>
</gene>
<comment type="similarity">
    <text evidence="1">Belongs to the class-II aminoacyl-tRNA synthetase family.</text>
</comment>
<dbReference type="GO" id="GO:0005524">
    <property type="term" value="F:ATP binding"/>
    <property type="evidence" value="ECO:0007669"/>
    <property type="project" value="UniProtKB-KW"/>
</dbReference>
<dbReference type="Gene3D" id="3.30.930.10">
    <property type="entry name" value="Bira Bifunctional Protein, Domain 2"/>
    <property type="match status" value="1"/>
</dbReference>
<dbReference type="GO" id="GO:0006419">
    <property type="term" value="P:alanyl-tRNA aminoacylation"/>
    <property type="evidence" value="ECO:0007669"/>
    <property type="project" value="InterPro"/>
</dbReference>
<comment type="caution">
    <text evidence="11">The sequence shown here is derived from an EMBL/GenBank/DDBJ whole genome shotgun (WGS) entry which is preliminary data.</text>
</comment>
<feature type="domain" description="Alanyl-transfer RNA synthetases family profile" evidence="10">
    <location>
        <begin position="1"/>
        <end position="577"/>
    </location>
</feature>
<dbReference type="GO" id="GO:0005737">
    <property type="term" value="C:cytoplasm"/>
    <property type="evidence" value="ECO:0007669"/>
    <property type="project" value="InterPro"/>
</dbReference>
<dbReference type="InterPro" id="IPR018164">
    <property type="entry name" value="Ala-tRNA-synth_IIc_N"/>
</dbReference>
<dbReference type="SUPFAM" id="SSF55186">
    <property type="entry name" value="ThrRS/AlaRS common domain"/>
    <property type="match status" value="1"/>
</dbReference>
<dbReference type="InterPro" id="IPR018163">
    <property type="entry name" value="Thr/Ala-tRNA-synth_IIc_edit"/>
</dbReference>
<evidence type="ECO:0000256" key="9">
    <source>
        <dbReference type="ARBA" id="ARBA00023146"/>
    </source>
</evidence>
<dbReference type="PANTHER" id="PTHR11777:SF9">
    <property type="entry name" value="ALANINE--TRNA LIGASE, CYTOPLASMIC"/>
    <property type="match status" value="1"/>
</dbReference>
<evidence type="ECO:0000256" key="4">
    <source>
        <dbReference type="ARBA" id="ARBA00022598"/>
    </source>
</evidence>
<dbReference type="InterPro" id="IPR050058">
    <property type="entry name" value="Ala-tRNA_ligase"/>
</dbReference>
<dbReference type="GO" id="GO:0000049">
    <property type="term" value="F:tRNA binding"/>
    <property type="evidence" value="ECO:0007669"/>
    <property type="project" value="UniProtKB-KW"/>
</dbReference>